<accession>A0A0N5CC30</accession>
<keyword evidence="1" id="KW-1185">Reference proteome</keyword>
<proteinExistence type="predicted"/>
<protein>
    <submittedName>
        <fullName evidence="2">Spindle and centriole-associated protein 1</fullName>
    </submittedName>
</protein>
<reference evidence="2" key="1">
    <citation type="submission" date="2017-02" db="UniProtKB">
        <authorList>
            <consortium name="WormBaseParasite"/>
        </authorList>
    </citation>
    <scope>IDENTIFICATION</scope>
</reference>
<evidence type="ECO:0000313" key="2">
    <source>
        <dbReference type="WBParaSite" id="SPAL_0001543900.1"/>
    </source>
</evidence>
<sequence length="219" mass="24287">MSAVSGVETVRETLRIVKDNYRLLLHISEKQEHLADRIDELEGRIRVMRVKNRYDSPPPSDTETSTLKIGDNNNEVFTTNGLSFTDSSDSEDDFKDASQALPSTVLDFKQKIGADYPCTLYYFNEDGRIEKRGPVTCAFMKVKSGYILEVTNKETGDDLQIICGVGGQSMYEVKKKDGYIVIRIKTGALVYSMAGIASILLKFVDGVAGSKVYKGLSCP</sequence>
<dbReference type="Proteomes" id="UP000046392">
    <property type="component" value="Unplaced"/>
</dbReference>
<dbReference type="WBParaSite" id="SPAL_0001543900.1">
    <property type="protein sequence ID" value="SPAL_0001543900.1"/>
    <property type="gene ID" value="SPAL_0001543900"/>
</dbReference>
<name>A0A0N5CC30_STREA</name>
<dbReference type="AlphaFoldDB" id="A0A0N5CC30"/>
<organism evidence="1 2">
    <name type="scientific">Strongyloides papillosus</name>
    <name type="common">Intestinal threadworm</name>
    <dbReference type="NCBI Taxonomy" id="174720"/>
    <lineage>
        <taxon>Eukaryota</taxon>
        <taxon>Metazoa</taxon>
        <taxon>Ecdysozoa</taxon>
        <taxon>Nematoda</taxon>
        <taxon>Chromadorea</taxon>
        <taxon>Rhabditida</taxon>
        <taxon>Tylenchina</taxon>
        <taxon>Panagrolaimomorpha</taxon>
        <taxon>Strongyloidoidea</taxon>
        <taxon>Strongyloididae</taxon>
        <taxon>Strongyloides</taxon>
    </lineage>
</organism>
<evidence type="ECO:0000313" key="1">
    <source>
        <dbReference type="Proteomes" id="UP000046392"/>
    </source>
</evidence>